<evidence type="ECO:0000313" key="1">
    <source>
        <dbReference type="EMBL" id="AWN39933.1"/>
    </source>
</evidence>
<dbReference type="RefSeq" id="WP_109887652.1">
    <property type="nucleotide sequence ID" value="NZ_CP029550.1"/>
</dbReference>
<keyword evidence="2" id="KW-1185">Reference proteome</keyword>
<dbReference type="AlphaFoldDB" id="A0A2U8W1H5"/>
<gene>
    <name evidence="1" type="ORF">DK389_04480</name>
</gene>
<reference evidence="2" key="1">
    <citation type="submission" date="2018-05" db="EMBL/GenBank/DDBJ databases">
        <title>Complete Genome Sequence of Methylobacterium sp. 17SD2-17.</title>
        <authorList>
            <person name="Srinivasan S."/>
        </authorList>
    </citation>
    <scope>NUCLEOTIDE SEQUENCE [LARGE SCALE GENOMIC DNA]</scope>
    <source>
        <strain evidence="2">17SD2-17</strain>
    </source>
</reference>
<dbReference type="SUPFAM" id="SSF48452">
    <property type="entry name" value="TPR-like"/>
    <property type="match status" value="1"/>
</dbReference>
<name>A0A2U8W1H5_9HYPH</name>
<dbReference type="Proteomes" id="UP000245926">
    <property type="component" value="Chromosome"/>
</dbReference>
<dbReference type="EMBL" id="CP029550">
    <property type="protein sequence ID" value="AWN39933.1"/>
    <property type="molecule type" value="Genomic_DNA"/>
</dbReference>
<sequence>MSTARLLVAVALVISAVAAYLLQSGPEERIAMLVRDGRNAEAVIEIERLLATGAARPRVLMTLAILQDSAGERTRATDLMELYVLSRPRDRDALAWLVQAYEASDDVDGLIESQAKLAAVDPSPAQIGRLVALYRYHGRFAEESAALERFAEQGALTTDQLERLAQLLAAEGRIQRAVEVLRGLDERLDDAAERPRRLLFELLIGQGRFEEAAERAKRWLTAWRKPWLAAQLTQRFAARAPLPEARDLAMTSAALHPDAKLYLAKSLAEQGNRRLATALLLGWPYEGMPLTKPNIDGYVAAAAATGIPTLIWSRFSMLRSRPGEKEAQALYAEAIAAEYGLSAIAMLQPALPDDVLRKRPVFAARIALHRGQQLRARQILAEAKLEAMTAAELAQWLDFVLQLNTAQGALATLQNLEQRMQLPEGLHAAYRALAARLGRPTGPAIAIATSRHLAGISR</sequence>
<dbReference type="KEGG" id="mets:DK389_04480"/>
<protein>
    <submittedName>
        <fullName evidence="1">Uncharacterized protein</fullName>
    </submittedName>
</protein>
<evidence type="ECO:0000313" key="2">
    <source>
        <dbReference type="Proteomes" id="UP000245926"/>
    </source>
</evidence>
<organism evidence="1 2">
    <name type="scientific">Methylobacterium durans</name>
    <dbReference type="NCBI Taxonomy" id="2202825"/>
    <lineage>
        <taxon>Bacteria</taxon>
        <taxon>Pseudomonadati</taxon>
        <taxon>Pseudomonadota</taxon>
        <taxon>Alphaproteobacteria</taxon>
        <taxon>Hyphomicrobiales</taxon>
        <taxon>Methylobacteriaceae</taxon>
        <taxon>Methylobacterium</taxon>
    </lineage>
</organism>
<proteinExistence type="predicted"/>
<dbReference type="InterPro" id="IPR011990">
    <property type="entry name" value="TPR-like_helical_dom_sf"/>
</dbReference>
<dbReference type="Gene3D" id="1.25.40.10">
    <property type="entry name" value="Tetratricopeptide repeat domain"/>
    <property type="match status" value="1"/>
</dbReference>
<dbReference type="OrthoDB" id="7974778at2"/>
<accession>A0A2U8W1H5</accession>